<evidence type="ECO:0000313" key="2">
    <source>
        <dbReference type="EMBL" id="PXX74072.1"/>
    </source>
</evidence>
<dbReference type="Proteomes" id="UP000247555">
    <property type="component" value="Unassembled WGS sequence"/>
</dbReference>
<keyword evidence="3" id="KW-1185">Reference proteome</keyword>
<reference evidence="2 3" key="1">
    <citation type="submission" date="2018-05" db="EMBL/GenBank/DDBJ databases">
        <title>Genomic Encyclopedia of Type Strains, Phase IV (KMG-IV): sequencing the most valuable type-strain genomes for metagenomic binning, comparative biology and taxonomic classification.</title>
        <authorList>
            <person name="Goeker M."/>
        </authorList>
    </citation>
    <scope>NUCLEOTIDE SEQUENCE [LARGE SCALE GENOMIC DNA]</scope>
    <source>
        <strain evidence="2 3">DSM 29661</strain>
    </source>
</reference>
<dbReference type="SUPFAM" id="SSF48452">
    <property type="entry name" value="TPR-like"/>
    <property type="match status" value="1"/>
</dbReference>
<proteinExistence type="predicted"/>
<evidence type="ECO:0000313" key="3">
    <source>
        <dbReference type="Proteomes" id="UP000247555"/>
    </source>
</evidence>
<evidence type="ECO:0000256" key="1">
    <source>
        <dbReference type="SAM" id="MobiDB-lite"/>
    </source>
</evidence>
<dbReference type="Gene3D" id="1.25.40.10">
    <property type="entry name" value="Tetratricopeptide repeat domain"/>
    <property type="match status" value="1"/>
</dbReference>
<sequence length="402" mass="44457">MGLALLALAAGMVRADDGAGSDNPYLDAMQPLIDGRYEEAGEALRRLVAREPEHAGAWLDLAILQCGLGNASEAELLFDAIEARFDPPPGIREIIALQRAKGCHGPSARWEGRLKLGRGSDSNANQGASNPNFSIGQGSSVLNLVLSPEFTPHRDRFNQITLDGAVSGLSNGWQGYAQLQSRRYDTQRRYDSESALLGAERPWRLGRWDARLGASVGLTRLGGESYQRYATISGWLAPPLALPTGWQLGWLNSFSHVVYPSRSHFDASLWESRAVLSLQHGPLWVQGSAGYGLDVGSHERAGGDRHGVFASLNARALLGGGWLGELSWQYQNWAGAQAYSPGLIDVARRQYTQLTRATLWYELTKQQALYLEYRGVRNRENISLFEYQSRAWQLGWQWQFGR</sequence>
<organism evidence="2 3">
    <name type="scientific">Rivihabitans pingtungensis</name>
    <dbReference type="NCBI Taxonomy" id="1054498"/>
    <lineage>
        <taxon>Bacteria</taxon>
        <taxon>Pseudomonadati</taxon>
        <taxon>Pseudomonadota</taxon>
        <taxon>Betaproteobacteria</taxon>
        <taxon>Neisseriales</taxon>
        <taxon>Aquaspirillaceae</taxon>
        <taxon>Rivihabitans</taxon>
    </lineage>
</organism>
<feature type="region of interest" description="Disordered" evidence="1">
    <location>
        <begin position="114"/>
        <end position="134"/>
    </location>
</feature>
<protein>
    <submittedName>
        <fullName evidence="2">Tetratricopeptide repeat protein</fullName>
    </submittedName>
</protein>
<dbReference type="EMBL" id="QJKI01000034">
    <property type="protein sequence ID" value="PXX74072.1"/>
    <property type="molecule type" value="Genomic_DNA"/>
</dbReference>
<feature type="compositionally biased region" description="Polar residues" evidence="1">
    <location>
        <begin position="120"/>
        <end position="134"/>
    </location>
</feature>
<name>A0A318KGS6_9NEIS</name>
<comment type="caution">
    <text evidence="2">The sequence shown here is derived from an EMBL/GenBank/DDBJ whole genome shotgun (WGS) entry which is preliminary data.</text>
</comment>
<accession>A0A318KGS6</accession>
<dbReference type="Pfam" id="PF14559">
    <property type="entry name" value="TPR_19"/>
    <property type="match status" value="1"/>
</dbReference>
<dbReference type="InterPro" id="IPR011990">
    <property type="entry name" value="TPR-like_helical_dom_sf"/>
</dbReference>
<gene>
    <name evidence="2" type="ORF">DFR34_13420</name>
</gene>
<dbReference type="AlphaFoldDB" id="A0A318KGS6"/>